<dbReference type="InterPro" id="IPR029063">
    <property type="entry name" value="SAM-dependent_MTases_sf"/>
</dbReference>
<accession>A0A5P9P4F7</accession>
<evidence type="ECO:0000256" key="1">
    <source>
        <dbReference type="SAM" id="MobiDB-lite"/>
    </source>
</evidence>
<feature type="region of interest" description="Disordered" evidence="1">
    <location>
        <begin position="194"/>
        <end position="213"/>
    </location>
</feature>
<dbReference type="Gene3D" id="3.40.50.150">
    <property type="entry name" value="Vaccinia Virus protein VP39"/>
    <property type="match status" value="1"/>
</dbReference>
<dbReference type="PANTHER" id="PTHR34203">
    <property type="entry name" value="METHYLTRANSFERASE, FKBM FAMILY PROTEIN"/>
    <property type="match status" value="1"/>
</dbReference>
<gene>
    <name evidence="3" type="ORF">GCU68_11075</name>
</gene>
<keyword evidence="3" id="KW-0808">Transferase</keyword>
<dbReference type="EMBL" id="CP045488">
    <property type="protein sequence ID" value="QFU83039.1"/>
    <property type="molecule type" value="Genomic_DNA"/>
</dbReference>
<dbReference type="SUPFAM" id="SSF53335">
    <property type="entry name" value="S-adenosyl-L-methionine-dependent methyltransferases"/>
    <property type="match status" value="1"/>
</dbReference>
<dbReference type="NCBIfam" id="TIGR01444">
    <property type="entry name" value="fkbM_fam"/>
    <property type="match status" value="1"/>
</dbReference>
<reference evidence="3 4" key="1">
    <citation type="journal article" date="2007" name="Int. J. Syst. Evol. Microbiol.">
        <title>Natronorubrum sulfidifaciens sp. nov., an extremely haloalkaliphilic archaeon isolated from Aiding salt lake in Xin-Jiang, China.</title>
        <authorList>
            <person name="Cui H.L."/>
            <person name="Tohty D."/>
            <person name="Liu H.C."/>
            <person name="Liu S.J."/>
            <person name="Oren A."/>
            <person name="Zhou P.J."/>
        </authorList>
    </citation>
    <scope>NUCLEOTIDE SEQUENCE [LARGE SCALE GENOMIC DNA]</scope>
    <source>
        <strain evidence="3 4">7-3</strain>
    </source>
</reference>
<organism evidence="3 4">
    <name type="scientific">Natronorubrum aibiense</name>
    <dbReference type="NCBI Taxonomy" id="348826"/>
    <lineage>
        <taxon>Archaea</taxon>
        <taxon>Methanobacteriati</taxon>
        <taxon>Methanobacteriota</taxon>
        <taxon>Stenosarchaea group</taxon>
        <taxon>Halobacteria</taxon>
        <taxon>Halobacteriales</taxon>
        <taxon>Natrialbaceae</taxon>
        <taxon>Natronorubrum</taxon>
    </lineage>
</organism>
<dbReference type="OrthoDB" id="275825at2157"/>
<dbReference type="GO" id="GO:0032259">
    <property type="term" value="P:methylation"/>
    <property type="evidence" value="ECO:0007669"/>
    <property type="project" value="UniProtKB-KW"/>
</dbReference>
<keyword evidence="3" id="KW-0489">Methyltransferase</keyword>
<dbReference type="GO" id="GO:0008168">
    <property type="term" value="F:methyltransferase activity"/>
    <property type="evidence" value="ECO:0007669"/>
    <property type="project" value="UniProtKB-KW"/>
</dbReference>
<feature type="domain" description="Methyltransferase FkbM" evidence="2">
    <location>
        <begin position="124"/>
        <end position="275"/>
    </location>
</feature>
<dbReference type="RefSeq" id="WP_152941598.1">
    <property type="nucleotide sequence ID" value="NZ_CP045488.1"/>
</dbReference>
<name>A0A5P9P4F7_9EURY</name>
<dbReference type="InterPro" id="IPR006342">
    <property type="entry name" value="FkbM_mtfrase"/>
</dbReference>
<dbReference type="Pfam" id="PF05050">
    <property type="entry name" value="Methyltransf_21"/>
    <property type="match status" value="1"/>
</dbReference>
<protein>
    <submittedName>
        <fullName evidence="3">FkbM family methyltransferase</fullName>
    </submittedName>
</protein>
<sequence>MTATRTPVKQLRSAVGDPSRVARYLRLEGRKLGRLLRAGRLGAAAGSATELLTGRNPYYEHRLEAGRYQVVDVGGHELVVDTADAGISRTLLAYGVHEYRSTAVFERELERLAEVVDGPVHVLEIGANIGYFCTLEASVLGERARIHAIEPVPSNVDLLAHNLERNGYAALATVEQFALGNTVGTVEMELSTHSNQHCVRDTSSARTTRRDDHETVSVEQTTGNRYLAERAIDPESVAVVRFDVEGYERDVLAELTDVLEASGPTLVYVEVHPLELSVDAKTELVDRFETHGFEVVSAVRTDAAAGVPDGRRWHGLECDVDGFDDLRRAMTESDHSIELIVRK</sequence>
<evidence type="ECO:0000259" key="2">
    <source>
        <dbReference type="Pfam" id="PF05050"/>
    </source>
</evidence>
<dbReference type="Proteomes" id="UP000326170">
    <property type="component" value="Chromosome"/>
</dbReference>
<proteinExistence type="predicted"/>
<evidence type="ECO:0000313" key="4">
    <source>
        <dbReference type="Proteomes" id="UP000326170"/>
    </source>
</evidence>
<dbReference type="GeneID" id="42301593"/>
<dbReference type="PANTHER" id="PTHR34203:SF15">
    <property type="entry name" value="SLL1173 PROTEIN"/>
    <property type="match status" value="1"/>
</dbReference>
<evidence type="ECO:0000313" key="3">
    <source>
        <dbReference type="EMBL" id="QFU83039.1"/>
    </source>
</evidence>
<dbReference type="InterPro" id="IPR052514">
    <property type="entry name" value="SAM-dependent_MTase"/>
</dbReference>
<dbReference type="AlphaFoldDB" id="A0A5P9P4F7"/>
<keyword evidence="4" id="KW-1185">Reference proteome</keyword>
<dbReference type="KEGG" id="nas:GCU68_11075"/>